<sequence length="197" mass="20934">MKPTSSGSSPPPPQRPCTLLGPPPWASALAASSSRDSWPGQLLLASQASGRPVSPPERGQCPLLRGRVQTGLLIRTSARSGQDLPLCAESVVSPRVWHMVAPGQDARSKWTSVAGAGAAPQPKQCQPPSPLKWAERYHLEDTATRKLRAALLGRRSLQMEVNEGSGDAVVLDEGGPESNNWCPYRGQGTTVPEKMAT</sequence>
<protein>
    <submittedName>
        <fullName evidence="2">Uncharacterized protein</fullName>
    </submittedName>
</protein>
<comment type="caution">
    <text evidence="2">The sequence shown here is derived from an EMBL/GenBank/DDBJ whole genome shotgun (WGS) entry which is preliminary data.</text>
</comment>
<organism evidence="2 3">
    <name type="scientific">Eschrichtius robustus</name>
    <name type="common">California gray whale</name>
    <name type="synonym">Eschrichtius gibbosus</name>
    <dbReference type="NCBI Taxonomy" id="9764"/>
    <lineage>
        <taxon>Eukaryota</taxon>
        <taxon>Metazoa</taxon>
        <taxon>Chordata</taxon>
        <taxon>Craniata</taxon>
        <taxon>Vertebrata</taxon>
        <taxon>Euteleostomi</taxon>
        <taxon>Mammalia</taxon>
        <taxon>Eutheria</taxon>
        <taxon>Laurasiatheria</taxon>
        <taxon>Artiodactyla</taxon>
        <taxon>Whippomorpha</taxon>
        <taxon>Cetacea</taxon>
        <taxon>Mysticeti</taxon>
        <taxon>Eschrichtiidae</taxon>
        <taxon>Eschrichtius</taxon>
    </lineage>
</organism>
<feature type="region of interest" description="Disordered" evidence="1">
    <location>
        <begin position="162"/>
        <end position="197"/>
    </location>
</feature>
<feature type="compositionally biased region" description="Pro residues" evidence="1">
    <location>
        <begin position="9"/>
        <end position="25"/>
    </location>
</feature>
<evidence type="ECO:0000313" key="2">
    <source>
        <dbReference type="EMBL" id="KAJ8785917.1"/>
    </source>
</evidence>
<gene>
    <name evidence="2" type="ORF">J1605_006877</name>
</gene>
<dbReference type="Proteomes" id="UP001159641">
    <property type="component" value="Unassembled WGS sequence"/>
</dbReference>
<accession>A0AB34H404</accession>
<feature type="region of interest" description="Disordered" evidence="1">
    <location>
        <begin position="1"/>
        <end position="62"/>
    </location>
</feature>
<evidence type="ECO:0000313" key="3">
    <source>
        <dbReference type="Proteomes" id="UP001159641"/>
    </source>
</evidence>
<evidence type="ECO:0000256" key="1">
    <source>
        <dbReference type="SAM" id="MobiDB-lite"/>
    </source>
</evidence>
<keyword evidence="3" id="KW-1185">Reference proteome</keyword>
<reference evidence="2 3" key="1">
    <citation type="submission" date="2022-11" db="EMBL/GenBank/DDBJ databases">
        <title>Whole genome sequence of Eschrichtius robustus ER-17-0199.</title>
        <authorList>
            <person name="Bruniche-Olsen A."/>
            <person name="Black A.N."/>
            <person name="Fields C.J."/>
            <person name="Walden K."/>
            <person name="Dewoody J.A."/>
        </authorList>
    </citation>
    <scope>NUCLEOTIDE SEQUENCE [LARGE SCALE GENOMIC DNA]</scope>
    <source>
        <strain evidence="2">ER-17-0199</strain>
        <tissue evidence="2">Blubber</tissue>
    </source>
</reference>
<name>A0AB34H404_ESCRO</name>
<dbReference type="EMBL" id="JAIQCJ010002005">
    <property type="protein sequence ID" value="KAJ8785917.1"/>
    <property type="molecule type" value="Genomic_DNA"/>
</dbReference>
<dbReference type="AlphaFoldDB" id="A0AB34H404"/>
<proteinExistence type="predicted"/>